<dbReference type="PANTHER" id="PTHR43651">
    <property type="entry name" value="1,4-ALPHA-GLUCAN-BRANCHING ENZYME"/>
    <property type="match status" value="1"/>
</dbReference>
<dbReference type="RefSeq" id="WP_207330965.1">
    <property type="nucleotide sequence ID" value="NZ_JAFMYW010000006.1"/>
</dbReference>
<evidence type="ECO:0008006" key="4">
    <source>
        <dbReference type="Google" id="ProtNLM"/>
    </source>
</evidence>
<evidence type="ECO:0000313" key="2">
    <source>
        <dbReference type="EMBL" id="MBO0951029.1"/>
    </source>
</evidence>
<dbReference type="InterPro" id="IPR017853">
    <property type="entry name" value="GH"/>
</dbReference>
<accession>A0ABS3JP94</accession>
<evidence type="ECO:0000313" key="3">
    <source>
        <dbReference type="Proteomes" id="UP000664628"/>
    </source>
</evidence>
<dbReference type="Gene3D" id="2.60.40.10">
    <property type="entry name" value="Immunoglobulins"/>
    <property type="match status" value="1"/>
</dbReference>
<reference evidence="2 3" key="1">
    <citation type="submission" date="2021-03" db="EMBL/GenBank/DDBJ databases">
        <title>Fibrella sp. HMF5405 genome sequencing and assembly.</title>
        <authorList>
            <person name="Kang H."/>
            <person name="Kim H."/>
            <person name="Bae S."/>
            <person name="Joh K."/>
        </authorList>
    </citation>
    <scope>NUCLEOTIDE SEQUENCE [LARGE SCALE GENOMIC DNA]</scope>
    <source>
        <strain evidence="2 3">HMF5405</strain>
    </source>
</reference>
<comment type="caution">
    <text evidence="2">The sequence shown here is derived from an EMBL/GenBank/DDBJ whole genome shotgun (WGS) entry which is preliminary data.</text>
</comment>
<evidence type="ECO:0000256" key="1">
    <source>
        <dbReference type="ARBA" id="ARBA00023277"/>
    </source>
</evidence>
<protein>
    <recommendedName>
        <fullName evidence="4">Glycosyl hydrolase family 13 catalytic domain-containing protein</fullName>
    </recommendedName>
</protein>
<dbReference type="Gene3D" id="3.20.20.80">
    <property type="entry name" value="Glycosidases"/>
    <property type="match status" value="1"/>
</dbReference>
<sequence>MSRRAFGVTFIDGETAAIRLWHLRARNVAILVEGRPEPIDLNKESDGYWSIETTEIKPGDLYSVLVDNERVYPDSASIVQPQGIYGPSQAVDITNYYWDDGCWVNAPFDEYRIAELAVATFTPAGTFCAAERKVGELKKEGVNAVVIQPTRPLPTPNAAGFTAASLYTIQATYGTPTQLQHFINTCHYEGIAVCVDLDYGLLHPQEPGREPVDTYFIRQVRTALTKRNQHADDARSQASLRYCVDNALMWFRDFHIDALRLNGIQSLPDADVLLTQIRQAANELTAQTGHQYYLLIDCDQTRKGIAGQSYQQFPCREEQLIMAENDDKPTPAKARRYRLDFLYERRFAGVLRTLFGRRA</sequence>
<organism evidence="2 3">
    <name type="scientific">Fibrella forsythiae</name>
    <dbReference type="NCBI Taxonomy" id="2817061"/>
    <lineage>
        <taxon>Bacteria</taxon>
        <taxon>Pseudomonadati</taxon>
        <taxon>Bacteroidota</taxon>
        <taxon>Cytophagia</taxon>
        <taxon>Cytophagales</taxon>
        <taxon>Spirosomataceae</taxon>
        <taxon>Fibrella</taxon>
    </lineage>
</organism>
<keyword evidence="1" id="KW-0119">Carbohydrate metabolism</keyword>
<gene>
    <name evidence="2" type="ORF">J2I46_20750</name>
</gene>
<dbReference type="PANTHER" id="PTHR43651:SF11">
    <property type="entry name" value="MALTO-OLIGOSYLTREHALOSE TREHALOHYDROLASE"/>
    <property type="match status" value="1"/>
</dbReference>
<dbReference type="EMBL" id="JAFMYW010000006">
    <property type="protein sequence ID" value="MBO0951029.1"/>
    <property type="molecule type" value="Genomic_DNA"/>
</dbReference>
<dbReference type="CDD" id="cd02853">
    <property type="entry name" value="E_set_MTHase_like_N"/>
    <property type="match status" value="1"/>
</dbReference>
<dbReference type="InterPro" id="IPR013783">
    <property type="entry name" value="Ig-like_fold"/>
</dbReference>
<name>A0ABS3JP94_9BACT</name>
<dbReference type="Proteomes" id="UP000664628">
    <property type="component" value="Unassembled WGS sequence"/>
</dbReference>
<dbReference type="SUPFAM" id="SSF51445">
    <property type="entry name" value="(Trans)glycosidases"/>
    <property type="match status" value="1"/>
</dbReference>
<proteinExistence type="predicted"/>
<keyword evidence="3" id="KW-1185">Reference proteome</keyword>